<dbReference type="InterPro" id="IPR000453">
    <property type="entry name" value="Chorismate_synth"/>
</dbReference>
<comment type="function">
    <text evidence="7">Catalyzes the anti-1,4-elimination of the C-3 phosphate and the C-6 proR hydrogen from 5-enolpyruvylshikimate-3-phosphate (EPSP) to yield chorismate, which is the branch point compound that serves as the starting substrate for the three terminal pathways of aromatic amino acid biosynthesis. This reaction introduces a second double bond into the aromatic ring system.</text>
</comment>
<keyword evidence="4 7" id="KW-0028">Amino-acid biosynthesis</keyword>
<keyword evidence="6 7" id="KW-0456">Lyase</keyword>
<evidence type="ECO:0000256" key="4">
    <source>
        <dbReference type="ARBA" id="ARBA00022605"/>
    </source>
</evidence>
<keyword evidence="9" id="KW-1185">Reference proteome</keyword>
<feature type="binding site" evidence="7">
    <location>
        <position position="48"/>
    </location>
    <ligand>
        <name>NADP(+)</name>
        <dbReference type="ChEBI" id="CHEBI:58349"/>
    </ligand>
</feature>
<dbReference type="EMBL" id="CP036265">
    <property type="protein sequence ID" value="QDT17016.1"/>
    <property type="molecule type" value="Genomic_DNA"/>
</dbReference>
<feature type="binding site" evidence="7">
    <location>
        <position position="296"/>
    </location>
    <ligand>
        <name>FMN</name>
        <dbReference type="ChEBI" id="CHEBI:58210"/>
    </ligand>
</feature>
<evidence type="ECO:0000256" key="6">
    <source>
        <dbReference type="ARBA" id="ARBA00023239"/>
    </source>
</evidence>
<dbReference type="RefSeq" id="WP_145359925.1">
    <property type="nucleotide sequence ID" value="NZ_CP036265.1"/>
</dbReference>
<feature type="binding site" evidence="7">
    <location>
        <position position="54"/>
    </location>
    <ligand>
        <name>NADP(+)</name>
        <dbReference type="ChEBI" id="CHEBI:58349"/>
    </ligand>
</feature>
<evidence type="ECO:0000256" key="1">
    <source>
        <dbReference type="ARBA" id="ARBA00005044"/>
    </source>
</evidence>
<evidence type="ECO:0000256" key="2">
    <source>
        <dbReference type="ARBA" id="ARBA00008014"/>
    </source>
</evidence>
<feature type="binding site" evidence="7">
    <location>
        <position position="337"/>
    </location>
    <ligand>
        <name>FMN</name>
        <dbReference type="ChEBI" id="CHEBI:58210"/>
    </ligand>
</feature>
<evidence type="ECO:0000313" key="9">
    <source>
        <dbReference type="Proteomes" id="UP000318741"/>
    </source>
</evidence>
<dbReference type="UniPathway" id="UPA00053">
    <property type="reaction ID" value="UER00090"/>
</dbReference>
<dbReference type="Pfam" id="PF01264">
    <property type="entry name" value="Chorismate_synt"/>
    <property type="match status" value="1"/>
</dbReference>
<feature type="binding site" evidence="7">
    <location>
        <begin position="125"/>
        <end position="127"/>
    </location>
    <ligand>
        <name>FMN</name>
        <dbReference type="ChEBI" id="CHEBI:58210"/>
    </ligand>
</feature>
<feature type="binding site" evidence="7">
    <location>
        <begin position="311"/>
        <end position="315"/>
    </location>
    <ligand>
        <name>FMN</name>
        <dbReference type="ChEBI" id="CHEBI:58210"/>
    </ligand>
</feature>
<dbReference type="PIRSF" id="PIRSF001456">
    <property type="entry name" value="Chorismate_synth"/>
    <property type="match status" value="1"/>
</dbReference>
<sequence>MPGNTFGHALRLTTAGESHGPGNVCILDGVPPGIPLTVEDFFEDLARRRPGQSKIVTQRKEPDEPEILSGVFEGKTTGTSLAILIRNADQRSKDYSEIKDLYRPGHADHSFDAKYGGRDYRGGGRSSARETNVRVAAGVVAKKILAEAFGARVVAYVKSVGEIEAHVPDPAAVTLAQVETLPDGEPNVVRCPDPEAAAAMVELIDSMRKDQDSVGGTAEIVATNVPAGLGEPVFDKIKADLAKALFSLPAVTGVEYGSGFSAARMRGSEHNDLFQPHPDGPPKIGAASNRHGGMLGGITSGQPIVLRCAIKPTSSLPREQATVNRAGEAATISTKGRHDPCLLPRFIPMAEAMVALTLADHYLRWRGQCGAAAG</sequence>
<organism evidence="8 9">
    <name type="scientific">Alienimonas californiensis</name>
    <dbReference type="NCBI Taxonomy" id="2527989"/>
    <lineage>
        <taxon>Bacteria</taxon>
        <taxon>Pseudomonadati</taxon>
        <taxon>Planctomycetota</taxon>
        <taxon>Planctomycetia</taxon>
        <taxon>Planctomycetales</taxon>
        <taxon>Planctomycetaceae</taxon>
        <taxon>Alienimonas</taxon>
    </lineage>
</organism>
<dbReference type="NCBIfam" id="TIGR00033">
    <property type="entry name" value="aroC"/>
    <property type="match status" value="1"/>
</dbReference>
<comment type="cofactor">
    <cofactor evidence="7">
        <name>FMNH2</name>
        <dbReference type="ChEBI" id="CHEBI:57618"/>
    </cofactor>
    <text evidence="7">Reduced FMN (FMNH(2)).</text>
</comment>
<comment type="caution">
    <text evidence="7">Lacks conserved residue(s) required for the propagation of feature annotation.</text>
</comment>
<dbReference type="PANTHER" id="PTHR21085:SF0">
    <property type="entry name" value="CHORISMATE SYNTHASE"/>
    <property type="match status" value="1"/>
</dbReference>
<keyword evidence="7" id="KW-0274">FAD</keyword>
<dbReference type="AlphaFoldDB" id="A0A517PCC6"/>
<evidence type="ECO:0000256" key="5">
    <source>
        <dbReference type="ARBA" id="ARBA00023141"/>
    </source>
</evidence>
<dbReference type="GO" id="GO:0005829">
    <property type="term" value="C:cytosol"/>
    <property type="evidence" value="ECO:0007669"/>
    <property type="project" value="TreeGrafter"/>
</dbReference>
<evidence type="ECO:0000313" key="8">
    <source>
        <dbReference type="EMBL" id="QDT17016.1"/>
    </source>
</evidence>
<comment type="subunit">
    <text evidence="7">Homotetramer.</text>
</comment>
<evidence type="ECO:0000256" key="3">
    <source>
        <dbReference type="ARBA" id="ARBA00013036"/>
    </source>
</evidence>
<dbReference type="NCBIfam" id="NF003793">
    <property type="entry name" value="PRK05382.1"/>
    <property type="match status" value="1"/>
</dbReference>
<evidence type="ECO:0000256" key="7">
    <source>
        <dbReference type="HAMAP-Rule" id="MF_00300"/>
    </source>
</evidence>
<dbReference type="Gene3D" id="3.60.150.10">
    <property type="entry name" value="Chorismate synthase AroC"/>
    <property type="match status" value="1"/>
</dbReference>
<dbReference type="Proteomes" id="UP000318741">
    <property type="component" value="Chromosome"/>
</dbReference>
<accession>A0A517PCC6</accession>
<keyword evidence="7" id="KW-0285">Flavoprotein</keyword>
<dbReference type="EC" id="4.2.3.5" evidence="3 7"/>
<dbReference type="OrthoDB" id="9771806at2"/>
<comment type="catalytic activity">
    <reaction evidence="7">
        <text>5-O-(1-carboxyvinyl)-3-phosphoshikimate = chorismate + phosphate</text>
        <dbReference type="Rhea" id="RHEA:21020"/>
        <dbReference type="ChEBI" id="CHEBI:29748"/>
        <dbReference type="ChEBI" id="CHEBI:43474"/>
        <dbReference type="ChEBI" id="CHEBI:57701"/>
        <dbReference type="EC" id="4.2.3.5"/>
    </reaction>
</comment>
<protein>
    <recommendedName>
        <fullName evidence="3 7">Chorismate synthase</fullName>
        <shortName evidence="7">CS</shortName>
        <ecNumber evidence="3 7">4.2.3.5</ecNumber>
    </recommendedName>
    <alternativeName>
        <fullName evidence="7">5-enolpyruvylshikimate-3-phosphate phospholyase</fullName>
    </alternativeName>
</protein>
<proteinExistence type="inferred from homology"/>
<reference evidence="8 9" key="1">
    <citation type="submission" date="2019-02" db="EMBL/GenBank/DDBJ databases">
        <title>Deep-cultivation of Planctomycetes and their phenomic and genomic characterization uncovers novel biology.</title>
        <authorList>
            <person name="Wiegand S."/>
            <person name="Jogler M."/>
            <person name="Boedeker C."/>
            <person name="Pinto D."/>
            <person name="Vollmers J."/>
            <person name="Rivas-Marin E."/>
            <person name="Kohn T."/>
            <person name="Peeters S.H."/>
            <person name="Heuer A."/>
            <person name="Rast P."/>
            <person name="Oberbeckmann S."/>
            <person name="Bunk B."/>
            <person name="Jeske O."/>
            <person name="Meyerdierks A."/>
            <person name="Storesund J.E."/>
            <person name="Kallscheuer N."/>
            <person name="Luecker S."/>
            <person name="Lage O.M."/>
            <person name="Pohl T."/>
            <person name="Merkel B.J."/>
            <person name="Hornburger P."/>
            <person name="Mueller R.-W."/>
            <person name="Bruemmer F."/>
            <person name="Labrenz M."/>
            <person name="Spormann A.M."/>
            <person name="Op den Camp H."/>
            <person name="Overmann J."/>
            <person name="Amann R."/>
            <person name="Jetten M.S.M."/>
            <person name="Mascher T."/>
            <person name="Medema M.H."/>
            <person name="Devos D.P."/>
            <person name="Kaster A.-K."/>
            <person name="Ovreas L."/>
            <person name="Rohde M."/>
            <person name="Galperin M.Y."/>
            <person name="Jogler C."/>
        </authorList>
    </citation>
    <scope>NUCLEOTIDE SEQUENCE [LARGE SCALE GENOMIC DNA]</scope>
    <source>
        <strain evidence="8 9">CA12</strain>
    </source>
</reference>
<dbReference type="KEGG" id="acaf:CA12_31270"/>
<gene>
    <name evidence="7 8" type="primary">aroC</name>
    <name evidence="8" type="ORF">CA12_31270</name>
</gene>
<dbReference type="GO" id="GO:0010181">
    <property type="term" value="F:FMN binding"/>
    <property type="evidence" value="ECO:0007669"/>
    <property type="project" value="TreeGrafter"/>
</dbReference>
<dbReference type="InterPro" id="IPR035904">
    <property type="entry name" value="Chorismate_synth_AroC_sf"/>
</dbReference>
<dbReference type="CDD" id="cd07304">
    <property type="entry name" value="Chorismate_synthase"/>
    <property type="match status" value="1"/>
</dbReference>
<dbReference type="PROSITE" id="PS00788">
    <property type="entry name" value="CHORISMATE_SYNTHASE_2"/>
    <property type="match status" value="1"/>
</dbReference>
<dbReference type="GO" id="GO:0004107">
    <property type="term" value="F:chorismate synthase activity"/>
    <property type="evidence" value="ECO:0007669"/>
    <property type="project" value="UniProtKB-UniRule"/>
</dbReference>
<dbReference type="PANTHER" id="PTHR21085">
    <property type="entry name" value="CHORISMATE SYNTHASE"/>
    <property type="match status" value="1"/>
</dbReference>
<keyword evidence="5 7" id="KW-0057">Aromatic amino acid biosynthesis</keyword>
<dbReference type="HAMAP" id="MF_00300">
    <property type="entry name" value="Chorismate_synth"/>
    <property type="match status" value="1"/>
</dbReference>
<dbReference type="GO" id="GO:0008652">
    <property type="term" value="P:amino acid biosynthetic process"/>
    <property type="evidence" value="ECO:0007669"/>
    <property type="project" value="UniProtKB-KW"/>
</dbReference>
<dbReference type="GO" id="GO:0009423">
    <property type="term" value="P:chorismate biosynthetic process"/>
    <property type="evidence" value="ECO:0007669"/>
    <property type="project" value="UniProtKB-UniRule"/>
</dbReference>
<comment type="pathway">
    <text evidence="1 7">Metabolic intermediate biosynthesis; chorismate biosynthesis; chorismate from D-erythrose 4-phosphate and phosphoenolpyruvate: step 7/7.</text>
</comment>
<keyword evidence="7" id="KW-0521">NADP</keyword>
<dbReference type="GO" id="GO:0009073">
    <property type="term" value="P:aromatic amino acid family biosynthetic process"/>
    <property type="evidence" value="ECO:0007669"/>
    <property type="project" value="UniProtKB-KW"/>
</dbReference>
<keyword evidence="7" id="KW-0288">FMN</keyword>
<dbReference type="SUPFAM" id="SSF103263">
    <property type="entry name" value="Chorismate synthase, AroC"/>
    <property type="match status" value="1"/>
</dbReference>
<comment type="similarity">
    <text evidence="2 7">Belongs to the chorismate synthase family.</text>
</comment>
<name>A0A517PCC6_9PLAN</name>
<dbReference type="InterPro" id="IPR020541">
    <property type="entry name" value="Chorismate_synthase_CS"/>
</dbReference>